<dbReference type="InterPro" id="IPR038734">
    <property type="entry name" value="YhaN_AAA"/>
</dbReference>
<organism evidence="4 5">
    <name type="scientific">Candidatus Nitrohelix vancouverensis</name>
    <dbReference type="NCBI Taxonomy" id="2705534"/>
    <lineage>
        <taxon>Bacteria</taxon>
        <taxon>Pseudomonadati</taxon>
        <taxon>Nitrospinota/Tectimicrobiota group</taxon>
        <taxon>Nitrospinota</taxon>
        <taxon>Nitrospinia</taxon>
        <taxon>Nitrospinales</taxon>
        <taxon>Nitrospinaceae</taxon>
        <taxon>Candidatus Nitrohelix</taxon>
    </lineage>
</organism>
<reference evidence="5" key="1">
    <citation type="submission" date="2020-02" db="EMBL/GenBank/DDBJ databases">
        <title>Genomic and physiological characterization of two novel Nitrospinaceae genera.</title>
        <authorList>
            <person name="Mueller A.J."/>
            <person name="Jung M.-Y."/>
            <person name="Strachan C.R."/>
            <person name="Herbold C.W."/>
            <person name="Kirkegaard R.H."/>
            <person name="Daims H."/>
        </authorList>
    </citation>
    <scope>NUCLEOTIDE SEQUENCE [LARGE SCALE GENOMIC DNA]</scope>
</reference>
<dbReference type="AlphaFoldDB" id="A0A7T0C239"/>
<evidence type="ECO:0000256" key="1">
    <source>
        <dbReference type="SAM" id="Coils"/>
    </source>
</evidence>
<evidence type="ECO:0000256" key="2">
    <source>
        <dbReference type="SAM" id="Phobius"/>
    </source>
</evidence>
<sequence length="906" mass="103824">MQIREIKIDGFGIFNDKRLVDFRPGINVVYGPNEIGKTSLLEFIRRTLFGFPKRNEKKINFYQPRNGGLCGGSLSCQLKDGSSIEIKRVQQGTQVGDVIVETPTQSLSGQDSLNKLLNLSGKEIYQNIYAFTLDELQSVNSLHGDEIKNRIYGAGLGLGSVSLGDVEKWINDQSLSLFRPRGSTQALNALHNEIKECEREIRAIQQGVEKFDQLKETIRDLESQRESIGKNIEQLERSARHLEMRRDLYPAIAAMLAAENELKETPQYPFFPENGLQTLSQLQRERDAIQKRLQEERAVLASIQRDLEAVRYQPELLECESDIHYLQQSTEKVRSALQDLPVVENDRDNLHEKIQFKISKIDPSWNEERIASFEISEAEISQAHEFYQDLDTLRQAVNQSKGKLELHKERKASELSQGNEIPIWLSYFSKGLGGIGLICALLGAWLLNYLLIAFSLVMLAMGVILHIKTRNQHGDFQKEDLLEKNLQNQLQSDQQLLDEKRDAWAKWLTDKGLDPRLPPLNTEKIGENVDEIRRMIADRTRHDQRIQSMKATLDEARQLSQRIAQIAPNLSSNSDVSATIELISALFEDTKKTHAKKTLLETRAFDQEKRIEGLTLKADEVNQKMTQFIANTGAGNEEDFQLRQEAVNHGLELKQTIEQNKRLIEAQAGLGKSFDAFIASAMSSTPADTESEKQNVDERLRELQGRKDQIMEMIGENKKESDQIASNDDLAEAQNLCEQKKQQLNEASRRWATLTLSRHILQKAKRTYEETRQPGVIKSSANLFSKITQGRYSHIIKPIDEDDLLIEDPDGRRKRFMEMSRGTREQLYLSMRLGLIEEYESRSEPLPVIMDDVFVNFDDDRAQQVIQEFKRFAETRQVIIMTCHRWSLEAFKQVDAHFISLQPEAE</sequence>
<dbReference type="Proteomes" id="UP000594464">
    <property type="component" value="Chromosome"/>
</dbReference>
<feature type="transmembrane region" description="Helical" evidence="2">
    <location>
        <begin position="421"/>
        <end position="442"/>
    </location>
</feature>
<accession>A0A7T0C239</accession>
<dbReference type="PANTHER" id="PTHR41259">
    <property type="entry name" value="DOUBLE-STRAND BREAK REPAIR RAD50 ATPASE, PUTATIVE-RELATED"/>
    <property type="match status" value="1"/>
</dbReference>
<dbReference type="InterPro" id="IPR027417">
    <property type="entry name" value="P-loop_NTPase"/>
</dbReference>
<proteinExistence type="predicted"/>
<feature type="coiled-coil region" evidence="1">
    <location>
        <begin position="279"/>
        <end position="306"/>
    </location>
</feature>
<evidence type="ECO:0000313" key="5">
    <source>
        <dbReference type="Proteomes" id="UP000594464"/>
    </source>
</evidence>
<dbReference type="PANTHER" id="PTHR41259:SF1">
    <property type="entry name" value="DOUBLE-STRAND BREAK REPAIR RAD50 ATPASE, PUTATIVE-RELATED"/>
    <property type="match status" value="1"/>
</dbReference>
<keyword evidence="2" id="KW-0812">Transmembrane</keyword>
<name>A0A7T0C239_9BACT</name>
<feature type="transmembrane region" description="Helical" evidence="2">
    <location>
        <begin position="449"/>
        <end position="467"/>
    </location>
</feature>
<keyword evidence="2" id="KW-0472">Membrane</keyword>
<gene>
    <name evidence="4" type="ORF">G3M78_06850</name>
</gene>
<protein>
    <submittedName>
        <fullName evidence="4">AAA family ATPase</fullName>
    </submittedName>
</protein>
<keyword evidence="1" id="KW-0175">Coiled coil</keyword>
<dbReference type="Pfam" id="PF13514">
    <property type="entry name" value="AAA_27"/>
    <property type="match status" value="1"/>
</dbReference>
<feature type="coiled-coil region" evidence="1">
    <location>
        <begin position="187"/>
        <end position="245"/>
    </location>
</feature>
<dbReference type="EMBL" id="CP048620">
    <property type="protein sequence ID" value="QPJ65121.1"/>
    <property type="molecule type" value="Genomic_DNA"/>
</dbReference>
<keyword evidence="2" id="KW-1133">Transmembrane helix</keyword>
<dbReference type="Gene3D" id="3.40.50.300">
    <property type="entry name" value="P-loop containing nucleotide triphosphate hydrolases"/>
    <property type="match status" value="2"/>
</dbReference>
<feature type="domain" description="YhaN AAA" evidence="3">
    <location>
        <begin position="1"/>
        <end position="205"/>
    </location>
</feature>
<evidence type="ECO:0000313" key="4">
    <source>
        <dbReference type="EMBL" id="QPJ65121.1"/>
    </source>
</evidence>
<dbReference type="SUPFAM" id="SSF52540">
    <property type="entry name" value="P-loop containing nucleoside triphosphate hydrolases"/>
    <property type="match status" value="2"/>
</dbReference>
<dbReference type="KEGG" id="nva:G3M78_06850"/>
<evidence type="ECO:0000259" key="3">
    <source>
        <dbReference type="Pfam" id="PF13514"/>
    </source>
</evidence>
<feature type="coiled-coil region" evidence="1">
    <location>
        <begin position="693"/>
        <end position="750"/>
    </location>
</feature>